<dbReference type="SUPFAM" id="SSF49464">
    <property type="entry name" value="Carboxypeptidase regulatory domain-like"/>
    <property type="match status" value="1"/>
</dbReference>
<comment type="similarity">
    <text evidence="8">Belongs to the TonB-dependent receptor family.</text>
</comment>
<evidence type="ECO:0000256" key="4">
    <source>
        <dbReference type="ARBA" id="ARBA00022692"/>
    </source>
</evidence>
<evidence type="ECO:0000256" key="7">
    <source>
        <dbReference type="ARBA" id="ARBA00023237"/>
    </source>
</evidence>
<protein>
    <submittedName>
        <fullName evidence="10">TonB-dependent receptor plug domain-containing protein</fullName>
    </submittedName>
</protein>
<dbReference type="Pfam" id="PF13620">
    <property type="entry name" value="CarboxypepD_reg"/>
    <property type="match status" value="1"/>
</dbReference>
<keyword evidence="3 8" id="KW-1134">Transmembrane beta strand</keyword>
<dbReference type="InterPro" id="IPR037066">
    <property type="entry name" value="Plug_dom_sf"/>
</dbReference>
<dbReference type="PROSITE" id="PS52016">
    <property type="entry name" value="TONB_DEPENDENT_REC_3"/>
    <property type="match status" value="1"/>
</dbReference>
<proteinExistence type="inferred from homology"/>
<dbReference type="RefSeq" id="WP_348261607.1">
    <property type="nucleotide sequence ID" value="NZ_CP121196.1"/>
</dbReference>
<dbReference type="InterPro" id="IPR039426">
    <property type="entry name" value="TonB-dep_rcpt-like"/>
</dbReference>
<name>A0AAU7DGW9_9BACT</name>
<keyword evidence="5" id="KW-0732">Signal</keyword>
<sequence>MPLRVLQRFFISLLSSKHIFAAVLLCICAVAGNAASIRGIVTDASGARVSGATVDLLSNGQVMGSAVSGADGSYQILTGMRGRFFLVVSATKFRQLETPDFYAGQLDNIERNIVLEPEWVHESIVVTATGTPTPQPQTGAATSVIGPAELESYQDLVSSLRVMPGTFVAQEGQRGAQTSLFVRGGNSDGNLVLIDGVNAGDLGGRFDFGPQSTTAMERSEIYRGPNSSLYGAGAESGVVSMTTPHGTTDFPSLIFHGDWGSFISSREELEAAGTFGKLDYLGAYSWQQTANDLPHDEYHVGTVGANLGFQPTGSTKLRGTLHYGVDGTGVPGTWEFHHLADNATEKDQDLYISGSIDNQTTADFHNMVRYGATRKREQYNLWEQTGAGVFDAYGDSFGDQVTITGANGYAVSGRALMDFGGIYPQGYQLFSNRDALVYQGDYTVTPHLTAQIGFGYEDERYTGAIHRTNYDYRAAVHGDFKNRLFYMLGGDLEHYSLFGVQTSPRAGLSFYAFRPRKGVLSGTRLMFNFGDAVREPSGTDQLYSLYTFLEQNPPDGPTTIQQMHISPIGAPTSRTYEGGLEQAIFSEHLIFKTSFFHNEFGRQIEYVGLDLIPQLLPNLSSAQQIALEQQLQADGAYELTLNTEAYRAMGVEATMESGIGRSIFLRGGYTYLDATIQRSYTNDDVNLLGPVPTFNGIPVGPYAPLVGARPFRRPPHAGFFAASYSHSWLTMLFNSAFASRSDDSDFLAGYDINGGNTLLLPNRNLDHGYAKLDFGGTIRLRDWLGFYALAENLTNNQHIAPIGYVSLPTGVRLGLKFQWGKEKPNVTPSASR</sequence>
<dbReference type="GO" id="GO:0009279">
    <property type="term" value="C:cell outer membrane"/>
    <property type="evidence" value="ECO:0007669"/>
    <property type="project" value="UniProtKB-SubCell"/>
</dbReference>
<dbReference type="InterPro" id="IPR012910">
    <property type="entry name" value="Plug_dom"/>
</dbReference>
<dbReference type="Gene3D" id="2.170.130.10">
    <property type="entry name" value="TonB-dependent receptor, plug domain"/>
    <property type="match status" value="1"/>
</dbReference>
<comment type="subcellular location">
    <subcellularLocation>
        <location evidence="1 8">Cell outer membrane</location>
        <topology evidence="1 8">Multi-pass membrane protein</topology>
    </subcellularLocation>
</comment>
<evidence type="ECO:0000259" key="9">
    <source>
        <dbReference type="Pfam" id="PF07715"/>
    </source>
</evidence>
<accession>A0AAU7DGW9</accession>
<evidence type="ECO:0000256" key="5">
    <source>
        <dbReference type="ARBA" id="ARBA00022729"/>
    </source>
</evidence>
<evidence type="ECO:0000256" key="1">
    <source>
        <dbReference type="ARBA" id="ARBA00004571"/>
    </source>
</evidence>
<dbReference type="GO" id="GO:0015344">
    <property type="term" value="F:siderophore uptake transmembrane transporter activity"/>
    <property type="evidence" value="ECO:0007669"/>
    <property type="project" value="TreeGrafter"/>
</dbReference>
<dbReference type="AlphaFoldDB" id="A0AAU7DGW9"/>
<dbReference type="InterPro" id="IPR008969">
    <property type="entry name" value="CarboxyPept-like_regulatory"/>
</dbReference>
<evidence type="ECO:0000256" key="2">
    <source>
        <dbReference type="ARBA" id="ARBA00022448"/>
    </source>
</evidence>
<dbReference type="PANTHER" id="PTHR30069">
    <property type="entry name" value="TONB-DEPENDENT OUTER MEMBRANE RECEPTOR"/>
    <property type="match status" value="1"/>
</dbReference>
<keyword evidence="10" id="KW-0675">Receptor</keyword>
<dbReference type="InterPro" id="IPR036942">
    <property type="entry name" value="Beta-barrel_TonB_sf"/>
</dbReference>
<keyword evidence="7 8" id="KW-0998">Cell outer membrane</keyword>
<reference evidence="10" key="1">
    <citation type="submission" date="2023-03" db="EMBL/GenBank/DDBJ databases">
        <title>Edaphobacter sp.</title>
        <authorList>
            <person name="Huber K.J."/>
            <person name="Papendorf J."/>
            <person name="Pilke C."/>
            <person name="Bunk B."/>
            <person name="Sproeer C."/>
            <person name="Pester M."/>
        </authorList>
    </citation>
    <scope>NUCLEOTIDE SEQUENCE</scope>
    <source>
        <strain evidence="10">DSM 110680</strain>
    </source>
</reference>
<dbReference type="SUPFAM" id="SSF56935">
    <property type="entry name" value="Porins"/>
    <property type="match status" value="1"/>
</dbReference>
<dbReference type="Gene3D" id="2.40.170.20">
    <property type="entry name" value="TonB-dependent receptor, beta-barrel domain"/>
    <property type="match status" value="1"/>
</dbReference>
<dbReference type="GO" id="GO:0044718">
    <property type="term" value="P:siderophore transmembrane transport"/>
    <property type="evidence" value="ECO:0007669"/>
    <property type="project" value="TreeGrafter"/>
</dbReference>
<dbReference type="Pfam" id="PF07715">
    <property type="entry name" value="Plug"/>
    <property type="match status" value="1"/>
</dbReference>
<keyword evidence="2 8" id="KW-0813">Transport</keyword>
<feature type="domain" description="TonB-dependent receptor plug" evidence="9">
    <location>
        <begin position="137"/>
        <end position="238"/>
    </location>
</feature>
<evidence type="ECO:0000256" key="6">
    <source>
        <dbReference type="ARBA" id="ARBA00023136"/>
    </source>
</evidence>
<evidence type="ECO:0000256" key="3">
    <source>
        <dbReference type="ARBA" id="ARBA00022452"/>
    </source>
</evidence>
<dbReference type="EMBL" id="CP121196">
    <property type="protein sequence ID" value="XBH16378.1"/>
    <property type="molecule type" value="Genomic_DNA"/>
</dbReference>
<organism evidence="10">
    <name type="scientific">Telmatobacter sp. DSM 110680</name>
    <dbReference type="NCBI Taxonomy" id="3036704"/>
    <lineage>
        <taxon>Bacteria</taxon>
        <taxon>Pseudomonadati</taxon>
        <taxon>Acidobacteriota</taxon>
        <taxon>Terriglobia</taxon>
        <taxon>Terriglobales</taxon>
        <taxon>Acidobacteriaceae</taxon>
        <taxon>Telmatobacter</taxon>
    </lineage>
</organism>
<keyword evidence="6 8" id="KW-0472">Membrane</keyword>
<keyword evidence="4 8" id="KW-0812">Transmembrane</keyword>
<dbReference type="Gene3D" id="2.60.40.1120">
    <property type="entry name" value="Carboxypeptidase-like, regulatory domain"/>
    <property type="match status" value="1"/>
</dbReference>
<gene>
    <name evidence="10" type="ORF">P8935_17610</name>
</gene>
<dbReference type="PANTHER" id="PTHR30069:SF29">
    <property type="entry name" value="HEMOGLOBIN AND HEMOGLOBIN-HAPTOGLOBIN-BINDING PROTEIN 1-RELATED"/>
    <property type="match status" value="1"/>
</dbReference>
<evidence type="ECO:0000313" key="10">
    <source>
        <dbReference type="EMBL" id="XBH16378.1"/>
    </source>
</evidence>
<evidence type="ECO:0000256" key="8">
    <source>
        <dbReference type="PROSITE-ProRule" id="PRU01360"/>
    </source>
</evidence>